<name>A0ABW1YC31_9DEIO</name>
<protein>
    <submittedName>
        <fullName evidence="6">SIS domain-containing protein</fullName>
    </submittedName>
</protein>
<evidence type="ECO:0000259" key="5">
    <source>
        <dbReference type="Pfam" id="PF18353"/>
    </source>
</evidence>
<dbReference type="RefSeq" id="WP_380082061.1">
    <property type="nucleotide sequence ID" value="NZ_JBHSWD010000001.1"/>
</dbReference>
<dbReference type="Gene3D" id="3.40.50.10490">
    <property type="entry name" value="Glucose-6-phosphate isomerase like protein, domain 1"/>
    <property type="match status" value="1"/>
</dbReference>
<evidence type="ECO:0000256" key="1">
    <source>
        <dbReference type="ARBA" id="ARBA00010523"/>
    </source>
</evidence>
<accession>A0ABW1YC31</accession>
<feature type="domain" description="Phosphoglucose isomerase N-terminal" evidence="5">
    <location>
        <begin position="3"/>
        <end position="115"/>
    </location>
</feature>
<keyword evidence="2" id="KW-0413">Isomerase</keyword>
<feature type="domain" description="Bifunctional glucose-6-phosphate/mannose-6-phosphate isomerase C-terminal" evidence="4">
    <location>
        <begin position="140"/>
        <end position="282"/>
    </location>
</feature>
<dbReference type="Pfam" id="PF10432">
    <property type="entry name" value="bact-PGI_C"/>
    <property type="match status" value="1"/>
</dbReference>
<dbReference type="Pfam" id="PF18353">
    <property type="entry name" value="PG_isomerase_N"/>
    <property type="match status" value="1"/>
</dbReference>
<gene>
    <name evidence="6" type="ORF">ACFP81_02740</name>
</gene>
<dbReference type="Gene3D" id="3.40.50.10920">
    <property type="match status" value="1"/>
</dbReference>
<evidence type="ECO:0000256" key="3">
    <source>
        <dbReference type="SAM" id="MobiDB-lite"/>
    </source>
</evidence>
<sequence>MNLLTQLEQLPGSYAGPTRPEAAPYGVVGAGEGVLAAALAQTLIPGNLTHSGTQFVVSSTDAQPLAQDYASLAEVAGAQVRRIGVGTAAGDMDALVPGGVGGTYHAAQLLAYASGHQAEAEEAERLLTEIRERCQPSVTENNPARDLAWTLWNRTPLLLASADAEALLQAWQSLLARVGKTLAVPVVGDPLVVLTGAFEARHEKGDAKVGLLLGDLDPALDISREVLESRVDEVHHLPYPASNLASAYPQQLALWYLGAWVAAYLAECYGTPPEDSPVLRRAQDAVTSGTPEGASGVSHLRMEG</sequence>
<evidence type="ECO:0000256" key="2">
    <source>
        <dbReference type="ARBA" id="ARBA00023235"/>
    </source>
</evidence>
<organism evidence="6 7">
    <name type="scientific">Deinococcus lacus</name>
    <dbReference type="NCBI Taxonomy" id="392561"/>
    <lineage>
        <taxon>Bacteria</taxon>
        <taxon>Thermotogati</taxon>
        <taxon>Deinococcota</taxon>
        <taxon>Deinococci</taxon>
        <taxon>Deinococcales</taxon>
        <taxon>Deinococcaceae</taxon>
        <taxon>Deinococcus</taxon>
    </lineage>
</organism>
<dbReference type="Proteomes" id="UP001596297">
    <property type="component" value="Unassembled WGS sequence"/>
</dbReference>
<evidence type="ECO:0000313" key="7">
    <source>
        <dbReference type="Proteomes" id="UP001596297"/>
    </source>
</evidence>
<dbReference type="EMBL" id="JBHSWD010000001">
    <property type="protein sequence ID" value="MFC6591055.1"/>
    <property type="molecule type" value="Genomic_DNA"/>
</dbReference>
<dbReference type="SUPFAM" id="SSF53697">
    <property type="entry name" value="SIS domain"/>
    <property type="match status" value="1"/>
</dbReference>
<feature type="region of interest" description="Disordered" evidence="3">
    <location>
        <begin position="283"/>
        <end position="304"/>
    </location>
</feature>
<dbReference type="InterPro" id="IPR046348">
    <property type="entry name" value="SIS_dom_sf"/>
</dbReference>
<comment type="caution">
    <text evidence="6">The sequence shown here is derived from an EMBL/GenBank/DDBJ whole genome shotgun (WGS) entry which is preliminary data.</text>
</comment>
<reference evidence="7" key="1">
    <citation type="journal article" date="2019" name="Int. J. Syst. Evol. Microbiol.">
        <title>The Global Catalogue of Microorganisms (GCM) 10K type strain sequencing project: providing services to taxonomists for standard genome sequencing and annotation.</title>
        <authorList>
            <consortium name="The Broad Institute Genomics Platform"/>
            <consortium name="The Broad Institute Genome Sequencing Center for Infectious Disease"/>
            <person name="Wu L."/>
            <person name="Ma J."/>
        </authorList>
    </citation>
    <scope>NUCLEOTIDE SEQUENCE [LARGE SCALE GENOMIC DNA]</scope>
    <source>
        <strain evidence="7">CGMCC 1.15772</strain>
    </source>
</reference>
<evidence type="ECO:0000313" key="6">
    <source>
        <dbReference type="EMBL" id="MFC6591055.1"/>
    </source>
</evidence>
<comment type="similarity">
    <text evidence="1">Belongs to the PGI/PMI family.</text>
</comment>
<dbReference type="InterPro" id="IPR041001">
    <property type="entry name" value="PG_isomerase_N"/>
</dbReference>
<keyword evidence="7" id="KW-1185">Reference proteome</keyword>
<evidence type="ECO:0000259" key="4">
    <source>
        <dbReference type="Pfam" id="PF10432"/>
    </source>
</evidence>
<proteinExistence type="inferred from homology"/>
<dbReference type="InterPro" id="IPR019490">
    <property type="entry name" value="Glu6P/Mann6P_isomerase_C"/>
</dbReference>